<comment type="caution">
    <text evidence="3">The sequence shown here is derived from an EMBL/GenBank/DDBJ whole genome shotgun (WGS) entry which is preliminary data.</text>
</comment>
<protein>
    <submittedName>
        <fullName evidence="3">DUF2892 domain-containing protein</fullName>
    </submittedName>
</protein>
<feature type="transmembrane region" description="Helical" evidence="1">
    <location>
        <begin position="12"/>
        <end position="31"/>
    </location>
</feature>
<keyword evidence="4" id="KW-1185">Reference proteome</keyword>
<feature type="domain" description="Inner membrane protein YgaP-like transmembrane" evidence="2">
    <location>
        <begin position="4"/>
        <end position="70"/>
    </location>
</feature>
<keyword evidence="1" id="KW-0812">Transmembrane</keyword>
<accession>A0ABD5PYN6</accession>
<keyword evidence="1" id="KW-0472">Membrane</keyword>
<reference evidence="3 4" key="1">
    <citation type="journal article" date="2019" name="Int. J. Syst. Evol. Microbiol.">
        <title>The Global Catalogue of Microorganisms (GCM) 10K type strain sequencing project: providing services to taxonomists for standard genome sequencing and annotation.</title>
        <authorList>
            <consortium name="The Broad Institute Genomics Platform"/>
            <consortium name="The Broad Institute Genome Sequencing Center for Infectious Disease"/>
            <person name="Wu L."/>
            <person name="Ma J."/>
        </authorList>
    </citation>
    <scope>NUCLEOTIDE SEQUENCE [LARGE SCALE GENOMIC DNA]</scope>
    <source>
        <strain evidence="3 4">XZYJ18</strain>
    </source>
</reference>
<dbReference type="InterPro" id="IPR021309">
    <property type="entry name" value="YgaP-like_TM"/>
</dbReference>
<sequence length="71" mass="6992">MALERNVGGLDRIARAVGGVALVAVAVGAFFTGRDGIGVAAVLGGAGLLFNAATQFCGVNALLGIDTCSRE</sequence>
<feature type="transmembrane region" description="Helical" evidence="1">
    <location>
        <begin position="37"/>
        <end position="63"/>
    </location>
</feature>
<dbReference type="GeneID" id="73045944"/>
<evidence type="ECO:0000256" key="1">
    <source>
        <dbReference type="SAM" id="Phobius"/>
    </source>
</evidence>
<dbReference type="RefSeq" id="WP_254267486.1">
    <property type="nucleotide sequence ID" value="NZ_CP100400.1"/>
</dbReference>
<name>A0ABD5PYN6_9EURY</name>
<gene>
    <name evidence="3" type="ORF">ACFO9K_01925</name>
</gene>
<evidence type="ECO:0000259" key="2">
    <source>
        <dbReference type="Pfam" id="PF11127"/>
    </source>
</evidence>
<dbReference type="AlphaFoldDB" id="A0ABD5PYN6"/>
<dbReference type="EMBL" id="JBHSHT010000001">
    <property type="protein sequence ID" value="MFC4823011.1"/>
    <property type="molecule type" value="Genomic_DNA"/>
</dbReference>
<evidence type="ECO:0000313" key="3">
    <source>
        <dbReference type="EMBL" id="MFC4823011.1"/>
    </source>
</evidence>
<dbReference type="Proteomes" id="UP001595945">
    <property type="component" value="Unassembled WGS sequence"/>
</dbReference>
<proteinExistence type="predicted"/>
<organism evidence="3 4">
    <name type="scientific">Halorussus aquaticus</name>
    <dbReference type="NCBI Taxonomy" id="2953748"/>
    <lineage>
        <taxon>Archaea</taxon>
        <taxon>Methanobacteriati</taxon>
        <taxon>Methanobacteriota</taxon>
        <taxon>Stenosarchaea group</taxon>
        <taxon>Halobacteria</taxon>
        <taxon>Halobacteriales</taxon>
        <taxon>Haladaptataceae</taxon>
        <taxon>Halorussus</taxon>
    </lineage>
</organism>
<dbReference type="Pfam" id="PF11127">
    <property type="entry name" value="YgaP-like_TM"/>
    <property type="match status" value="1"/>
</dbReference>
<evidence type="ECO:0000313" key="4">
    <source>
        <dbReference type="Proteomes" id="UP001595945"/>
    </source>
</evidence>
<keyword evidence="1" id="KW-1133">Transmembrane helix</keyword>